<dbReference type="EMBL" id="CM004480">
    <property type="protein sequence ID" value="OCT69665.1"/>
    <property type="molecule type" value="Genomic_DNA"/>
</dbReference>
<accession>A0A974H9L4</accession>
<gene>
    <name evidence="1" type="ORF">XELAEV_180409731mg</name>
</gene>
<proteinExistence type="predicted"/>
<feature type="non-terminal residue" evidence="1">
    <location>
        <position position="1"/>
    </location>
</feature>
<reference evidence="2" key="1">
    <citation type="journal article" date="2016" name="Nature">
        <title>Genome evolution in the allotetraploid frog Xenopus laevis.</title>
        <authorList>
            <person name="Session A.M."/>
            <person name="Uno Y."/>
            <person name="Kwon T."/>
            <person name="Chapman J.A."/>
            <person name="Toyoda A."/>
            <person name="Takahashi S."/>
            <person name="Fukui A."/>
            <person name="Hikosaka A."/>
            <person name="Suzuki A."/>
            <person name="Kondo M."/>
            <person name="van Heeringen S.J."/>
            <person name="Quigley I."/>
            <person name="Heinz S."/>
            <person name="Ogino H."/>
            <person name="Ochi H."/>
            <person name="Hellsten U."/>
            <person name="Lyons J.B."/>
            <person name="Simakov O."/>
            <person name="Putnam N."/>
            <person name="Stites J."/>
            <person name="Kuroki Y."/>
            <person name="Tanaka T."/>
            <person name="Michiue T."/>
            <person name="Watanabe M."/>
            <person name="Bogdanovic O."/>
            <person name="Lister R."/>
            <person name="Georgiou G."/>
            <person name="Paranjpe S.S."/>
            <person name="van Kruijsbergen I."/>
            <person name="Shu S."/>
            <person name="Carlson J."/>
            <person name="Kinoshita T."/>
            <person name="Ohta Y."/>
            <person name="Mawaribuchi S."/>
            <person name="Jenkins J."/>
            <person name="Grimwood J."/>
            <person name="Schmutz J."/>
            <person name="Mitros T."/>
            <person name="Mozaffari S.V."/>
            <person name="Suzuki Y."/>
            <person name="Haramoto Y."/>
            <person name="Yamamoto T.S."/>
            <person name="Takagi C."/>
            <person name="Heald R."/>
            <person name="Miller K."/>
            <person name="Haudenschild C."/>
            <person name="Kitzman J."/>
            <person name="Nakayama T."/>
            <person name="Izutsu Y."/>
            <person name="Robert J."/>
            <person name="Fortriede J."/>
            <person name="Burns K."/>
            <person name="Lotay V."/>
            <person name="Karimi K."/>
            <person name="Yasuoka Y."/>
            <person name="Dichmann D.S."/>
            <person name="Flajnik M.F."/>
            <person name="Houston D.W."/>
            <person name="Shendure J."/>
            <person name="DuPasquier L."/>
            <person name="Vize P.D."/>
            <person name="Zorn A.M."/>
            <person name="Ito M."/>
            <person name="Marcotte E.M."/>
            <person name="Wallingford J.B."/>
            <person name="Ito Y."/>
            <person name="Asashima M."/>
            <person name="Ueno N."/>
            <person name="Matsuda Y."/>
            <person name="Veenstra G.J."/>
            <person name="Fujiyama A."/>
            <person name="Harland R.M."/>
            <person name="Taira M."/>
            <person name="Rokhsar D.S."/>
        </authorList>
    </citation>
    <scope>NUCLEOTIDE SEQUENCE [LARGE SCALE GENOMIC DNA]</scope>
    <source>
        <strain evidence="2">J</strain>
    </source>
</reference>
<protein>
    <submittedName>
        <fullName evidence="1">Uncharacterized protein</fullName>
    </submittedName>
</protein>
<name>A0A974H9L4_XENLA</name>
<dbReference type="AlphaFoldDB" id="A0A974H9L4"/>
<evidence type="ECO:0000313" key="1">
    <source>
        <dbReference type="EMBL" id="OCT69665.1"/>
    </source>
</evidence>
<sequence>VEDLKNKNLILRSQLRHHGAEIIPKTD</sequence>
<organism evidence="1 2">
    <name type="scientific">Xenopus laevis</name>
    <name type="common">African clawed frog</name>
    <dbReference type="NCBI Taxonomy" id="8355"/>
    <lineage>
        <taxon>Eukaryota</taxon>
        <taxon>Metazoa</taxon>
        <taxon>Chordata</taxon>
        <taxon>Craniata</taxon>
        <taxon>Vertebrata</taxon>
        <taxon>Euteleostomi</taxon>
        <taxon>Amphibia</taxon>
        <taxon>Batrachia</taxon>
        <taxon>Anura</taxon>
        <taxon>Pipoidea</taxon>
        <taxon>Pipidae</taxon>
        <taxon>Xenopodinae</taxon>
        <taxon>Xenopus</taxon>
        <taxon>Xenopus</taxon>
    </lineage>
</organism>
<evidence type="ECO:0000313" key="2">
    <source>
        <dbReference type="Proteomes" id="UP000694892"/>
    </source>
</evidence>
<dbReference type="Proteomes" id="UP000694892">
    <property type="component" value="Chromosome 8L"/>
</dbReference>